<accession>A0ABT9JFJ6</accession>
<evidence type="ECO:0000256" key="3">
    <source>
        <dbReference type="ARBA" id="ARBA00022578"/>
    </source>
</evidence>
<comment type="function">
    <text evidence="1">Required for the transposition of the insertion element.</text>
</comment>
<reference evidence="6 7" key="1">
    <citation type="submission" date="2023-08" db="EMBL/GenBank/DDBJ databases">
        <authorList>
            <person name="Park J.-S."/>
        </authorList>
    </citation>
    <scope>NUCLEOTIDE SEQUENCE [LARGE SCALE GENOMIC DNA]</scope>
    <source>
        <strain evidence="6 7">2205BS29-5</strain>
    </source>
</reference>
<evidence type="ECO:0000256" key="4">
    <source>
        <dbReference type="ARBA" id="ARBA00023125"/>
    </source>
</evidence>
<evidence type="ECO:0000256" key="2">
    <source>
        <dbReference type="ARBA" id="ARBA00010961"/>
    </source>
</evidence>
<sequence length="140" mass="15843">MDRERPRARLAQPAQRCRRRWPKLACLMDTSEHDLSACQSLPRQHRTGRHSTNPISRLVKEMTHGADGVGIFPDEASIRRLNGAVLFEQNDEWQTSSRCVMVEALAQVDREEIDPILGITTNAARSCPQAIRETTPAWPT</sequence>
<evidence type="ECO:0000256" key="1">
    <source>
        <dbReference type="ARBA" id="ARBA00002190"/>
    </source>
</evidence>
<comment type="similarity">
    <text evidence="2">Belongs to the transposase mutator family.</text>
</comment>
<keyword evidence="4" id="KW-0238">DNA-binding</keyword>
<keyword evidence="3" id="KW-0815">Transposition</keyword>
<dbReference type="InterPro" id="IPR001207">
    <property type="entry name" value="Transposase_mutator"/>
</dbReference>
<dbReference type="EMBL" id="JAVAMQ010000010">
    <property type="protein sequence ID" value="MDP5307862.1"/>
    <property type="molecule type" value="Genomic_DNA"/>
</dbReference>
<proteinExistence type="inferred from homology"/>
<dbReference type="Pfam" id="PF00872">
    <property type="entry name" value="Transposase_mut"/>
    <property type="match status" value="1"/>
</dbReference>
<comment type="caution">
    <text evidence="6">The sequence shown here is derived from an EMBL/GenBank/DDBJ whole genome shotgun (WGS) entry which is preliminary data.</text>
</comment>
<evidence type="ECO:0000256" key="5">
    <source>
        <dbReference type="ARBA" id="ARBA00023172"/>
    </source>
</evidence>
<dbReference type="Proteomes" id="UP001224997">
    <property type="component" value="Unassembled WGS sequence"/>
</dbReference>
<gene>
    <name evidence="6" type="ORF">Q5Y72_12250</name>
</gene>
<evidence type="ECO:0000313" key="6">
    <source>
        <dbReference type="EMBL" id="MDP5307862.1"/>
    </source>
</evidence>
<keyword evidence="5" id="KW-0233">DNA recombination</keyword>
<organism evidence="6 7">
    <name type="scientific">Paracoccus spongiarum</name>
    <dbReference type="NCBI Taxonomy" id="3064387"/>
    <lineage>
        <taxon>Bacteria</taxon>
        <taxon>Pseudomonadati</taxon>
        <taxon>Pseudomonadota</taxon>
        <taxon>Alphaproteobacteria</taxon>
        <taxon>Rhodobacterales</taxon>
        <taxon>Paracoccaceae</taxon>
        <taxon>Paracoccus</taxon>
    </lineage>
</organism>
<name>A0ABT9JFJ6_9RHOB</name>
<protein>
    <submittedName>
        <fullName evidence="6">Transposase</fullName>
    </submittedName>
</protein>
<keyword evidence="7" id="KW-1185">Reference proteome</keyword>
<evidence type="ECO:0000313" key="7">
    <source>
        <dbReference type="Proteomes" id="UP001224997"/>
    </source>
</evidence>